<evidence type="ECO:0000259" key="3">
    <source>
        <dbReference type="Pfam" id="PF00483"/>
    </source>
</evidence>
<dbReference type="InterPro" id="IPR005835">
    <property type="entry name" value="NTP_transferase_dom"/>
</dbReference>
<dbReference type="AlphaFoldDB" id="A0A3Q8XMW9"/>
<dbReference type="OrthoDB" id="9788272at2"/>
<evidence type="ECO:0000256" key="2">
    <source>
        <dbReference type="ARBA" id="ARBA00022695"/>
    </source>
</evidence>
<dbReference type="PANTHER" id="PTHR43584:SF8">
    <property type="entry name" value="N-ACETYLMURAMATE ALPHA-1-PHOSPHATE URIDYLYLTRANSFERASE"/>
    <property type="match status" value="1"/>
</dbReference>
<feature type="domain" description="Nucleotidyl transferase" evidence="3">
    <location>
        <begin position="9"/>
        <end position="113"/>
    </location>
</feature>
<dbReference type="Gene3D" id="3.90.550.10">
    <property type="entry name" value="Spore Coat Polysaccharide Biosynthesis Protein SpsA, Chain A"/>
    <property type="match status" value="1"/>
</dbReference>
<keyword evidence="1 4" id="KW-0808">Transferase</keyword>
<evidence type="ECO:0000256" key="1">
    <source>
        <dbReference type="ARBA" id="ARBA00022679"/>
    </source>
</evidence>
<keyword evidence="2" id="KW-0548">Nucleotidyltransferase</keyword>
<reference evidence="4 5" key="1">
    <citation type="submission" date="2018-09" db="EMBL/GenBank/DDBJ databases">
        <title>Marinorhizobium profundi gen. nov., sp. nov., isolated from a deep-sea sediment sample from the New Britain Trench and proposal of Marinorhizobiaceae fam. nov. in the order Rhizobiales of the class Alphaproteobacteria.</title>
        <authorList>
            <person name="Cao J."/>
        </authorList>
    </citation>
    <scope>NUCLEOTIDE SEQUENCE [LARGE SCALE GENOMIC DNA]</scope>
    <source>
        <strain evidence="4 5">WS11</strain>
    </source>
</reference>
<dbReference type="SUPFAM" id="SSF53448">
    <property type="entry name" value="Nucleotide-diphospho-sugar transferases"/>
    <property type="match status" value="1"/>
</dbReference>
<dbReference type="InterPro" id="IPR050065">
    <property type="entry name" value="GlmU-like"/>
</dbReference>
<dbReference type="InterPro" id="IPR029044">
    <property type="entry name" value="Nucleotide-diphossugar_trans"/>
</dbReference>
<organism evidence="4 5">
    <name type="scientific">Georhizobium profundi</name>
    <dbReference type="NCBI Taxonomy" id="2341112"/>
    <lineage>
        <taxon>Bacteria</taxon>
        <taxon>Pseudomonadati</taxon>
        <taxon>Pseudomonadota</taxon>
        <taxon>Alphaproteobacteria</taxon>
        <taxon>Hyphomicrobiales</taxon>
        <taxon>Rhizobiaceae</taxon>
        <taxon>Georhizobium</taxon>
    </lineage>
</organism>
<protein>
    <submittedName>
        <fullName evidence="4">Nucleotidyltransferase family protein</fullName>
    </submittedName>
</protein>
<evidence type="ECO:0000313" key="4">
    <source>
        <dbReference type="EMBL" id="AZN70288.1"/>
    </source>
</evidence>
<dbReference type="CDD" id="cd06422">
    <property type="entry name" value="NTP_transferase_like_1"/>
    <property type="match status" value="1"/>
</dbReference>
<name>A0A3Q8XMW9_9HYPH</name>
<dbReference type="GO" id="GO:0016779">
    <property type="term" value="F:nucleotidyltransferase activity"/>
    <property type="evidence" value="ECO:0007669"/>
    <property type="project" value="UniProtKB-KW"/>
</dbReference>
<keyword evidence="5" id="KW-1185">Reference proteome</keyword>
<dbReference type="EMBL" id="CP032509">
    <property type="protein sequence ID" value="AZN70288.1"/>
    <property type="molecule type" value="Genomic_DNA"/>
</dbReference>
<gene>
    <name evidence="4" type="ORF">D5400_02445</name>
</gene>
<dbReference type="PANTHER" id="PTHR43584">
    <property type="entry name" value="NUCLEOTIDYL TRANSFERASE"/>
    <property type="match status" value="1"/>
</dbReference>
<dbReference type="RefSeq" id="WP_126007318.1">
    <property type="nucleotide sequence ID" value="NZ_CP032509.1"/>
</dbReference>
<evidence type="ECO:0000313" key="5">
    <source>
        <dbReference type="Proteomes" id="UP000268192"/>
    </source>
</evidence>
<sequence length="246" mass="26642">MTDRLEKRAMILAAGLGTRLRPLTLSTPKPLVPVAGRPMIDYLIDLLKADGVDQVVVNVHHLADQMEAHLAPLTPWVSISDERDHLMDSGGGVVKAAHLLGKAPVLLLNADSFWLEPSDANDTNIARLWSAFDPDTMDMLMLTAEPSQSTGHEKAGGDFVMQANGRLSRYREGLADPLIYCGAMILHPRLLGDAPREPFSLNRFFDAAIAAGRLHGIRLKGHWLTVGTPEAIGAAEAVIADFSATR</sequence>
<proteinExistence type="predicted"/>
<dbReference type="KEGG" id="abaw:D5400_02445"/>
<dbReference type="Pfam" id="PF00483">
    <property type="entry name" value="NTP_transferase"/>
    <property type="match status" value="1"/>
</dbReference>
<accession>A0A3Q8XMW9</accession>
<dbReference type="Proteomes" id="UP000268192">
    <property type="component" value="Chromosome"/>
</dbReference>